<accession>A0A542ZPN1</accession>
<dbReference type="NCBIfam" id="TIGR03688">
    <property type="entry name" value="depupylase_Dop"/>
    <property type="match status" value="1"/>
</dbReference>
<dbReference type="EMBL" id="VFOR01000001">
    <property type="protein sequence ID" value="TQL62324.1"/>
    <property type="molecule type" value="Genomic_DNA"/>
</dbReference>
<protein>
    <submittedName>
        <fullName evidence="3">Proteasome accessory factor A</fullName>
    </submittedName>
</protein>
<dbReference type="PANTHER" id="PTHR42307:SF2">
    <property type="entry name" value="PUP DEAMIDASE_DEPUPYLASE"/>
    <property type="match status" value="1"/>
</dbReference>
<evidence type="ECO:0000313" key="4">
    <source>
        <dbReference type="Proteomes" id="UP000316196"/>
    </source>
</evidence>
<sequence>MRPVMGIENEYGIAAVGDCELDEMGLSNAVVRAWRSLLAAEGSAGNRWDYTTETPLQDSRGFQVERVRAHPTQLTDDETMANVVLPNGARFYVDHAHPEYSGPECTSARDAVLHDAAGDLIARRAAEEAGRRMGVPIRLWKNNTDGKGASYGTHENYLTPRDVNFHRYVRLFTPHLVTRQVYTGNGRVGLGQESEHAGFQLSQRADFFEKEVGLETTLRRPVINTRDEPHADARRFRRLHVITGDANRSEFATWLKLGTAQLVLRAIADGRIDDSLELAGPVAGMHTVSHDLELDALLPLADGRRFTALQIQHELWQACSRYAEFGDATAEDRDILDAWATVLQDLDTDPLRCADRLDWVAKYALLDRYRVRDGLAWDHPKLALIDVQYSELDPARSLHDALVRKGRMRRLTTDEDVEAAIGTPPHDTRAWFRGECVRRFGSHLAAVSWDSVMFDLPGERTYVRLPMDDPYRGSFDSVGSLFADDPDAATLVERLAKGS</sequence>
<gene>
    <name evidence="3" type="ORF">FB460_0095</name>
</gene>
<comment type="similarity">
    <text evidence="1">Belongs to the Pup ligase/Pup deamidase family. Pup deamidase subfamily.</text>
</comment>
<dbReference type="GO" id="GO:0000502">
    <property type="term" value="C:proteasome complex"/>
    <property type="evidence" value="ECO:0007669"/>
    <property type="project" value="UniProtKB-KW"/>
</dbReference>
<dbReference type="GO" id="GO:0070490">
    <property type="term" value="P:protein pupylation"/>
    <property type="evidence" value="ECO:0007669"/>
    <property type="project" value="TreeGrafter"/>
</dbReference>
<dbReference type="RefSeq" id="WP_211345765.1">
    <property type="nucleotide sequence ID" value="NZ_BAAAMD010000003.1"/>
</dbReference>
<reference evidence="3 4" key="1">
    <citation type="submission" date="2019-06" db="EMBL/GenBank/DDBJ databases">
        <title>Sequencing the genomes of 1000 actinobacteria strains.</title>
        <authorList>
            <person name="Klenk H.-P."/>
        </authorList>
    </citation>
    <scope>NUCLEOTIDE SEQUENCE [LARGE SCALE GENOMIC DNA]</scope>
    <source>
        <strain evidence="3 4">DSM 8251</strain>
    </source>
</reference>
<dbReference type="InterPro" id="IPR022366">
    <property type="entry name" value="Pup_deamidase"/>
</dbReference>
<dbReference type="Proteomes" id="UP000316196">
    <property type="component" value="Unassembled WGS sequence"/>
</dbReference>
<keyword evidence="4" id="KW-1185">Reference proteome</keyword>
<name>A0A542ZPN1_9ACTN</name>
<feature type="active site" description="Proton acceptor" evidence="2">
    <location>
        <position position="94"/>
    </location>
</feature>
<organism evidence="3 4">
    <name type="scientific">Propioniferax innocua</name>
    <dbReference type="NCBI Taxonomy" id="1753"/>
    <lineage>
        <taxon>Bacteria</taxon>
        <taxon>Bacillati</taxon>
        <taxon>Actinomycetota</taxon>
        <taxon>Actinomycetes</taxon>
        <taxon>Propionibacteriales</taxon>
        <taxon>Propionibacteriaceae</taxon>
        <taxon>Propioniferax</taxon>
    </lineage>
</organism>
<dbReference type="GO" id="GO:0010498">
    <property type="term" value="P:proteasomal protein catabolic process"/>
    <property type="evidence" value="ECO:0007669"/>
    <property type="project" value="InterPro"/>
</dbReference>
<dbReference type="GO" id="GO:0008233">
    <property type="term" value="F:peptidase activity"/>
    <property type="evidence" value="ECO:0007669"/>
    <property type="project" value="InterPro"/>
</dbReference>
<comment type="caution">
    <text evidence="3">The sequence shown here is derived from an EMBL/GenBank/DDBJ whole genome shotgun (WGS) entry which is preliminary data.</text>
</comment>
<proteinExistence type="inferred from homology"/>
<dbReference type="GO" id="GO:0019941">
    <property type="term" value="P:modification-dependent protein catabolic process"/>
    <property type="evidence" value="ECO:0007669"/>
    <property type="project" value="InterPro"/>
</dbReference>
<keyword evidence="3" id="KW-0647">Proteasome</keyword>
<dbReference type="GO" id="GO:0016811">
    <property type="term" value="F:hydrolase activity, acting on carbon-nitrogen (but not peptide) bonds, in linear amides"/>
    <property type="evidence" value="ECO:0007669"/>
    <property type="project" value="InterPro"/>
</dbReference>
<evidence type="ECO:0000256" key="1">
    <source>
        <dbReference type="ARBA" id="ARBA00009114"/>
    </source>
</evidence>
<dbReference type="PANTHER" id="PTHR42307">
    <property type="entry name" value="PUP DEAMIDASE/DEPUPYLASE"/>
    <property type="match status" value="1"/>
</dbReference>
<evidence type="ECO:0000256" key="2">
    <source>
        <dbReference type="PIRSR" id="PIRSR018077-1"/>
    </source>
</evidence>
<dbReference type="GO" id="GO:0005524">
    <property type="term" value="F:ATP binding"/>
    <property type="evidence" value="ECO:0007669"/>
    <property type="project" value="TreeGrafter"/>
</dbReference>
<evidence type="ECO:0000313" key="3">
    <source>
        <dbReference type="EMBL" id="TQL62324.1"/>
    </source>
</evidence>
<dbReference type="Pfam" id="PF03136">
    <property type="entry name" value="Pup_ligase"/>
    <property type="match status" value="1"/>
</dbReference>
<dbReference type="InterPro" id="IPR004347">
    <property type="entry name" value="Pup_ligase/deamidase"/>
</dbReference>
<dbReference type="AlphaFoldDB" id="A0A542ZPN1"/>
<dbReference type="PIRSF" id="PIRSF018077">
    <property type="entry name" value="UCP018077"/>
    <property type="match status" value="1"/>
</dbReference>